<dbReference type="GO" id="GO:0006614">
    <property type="term" value="P:SRP-dependent cotranslational protein targeting to membrane"/>
    <property type="evidence" value="ECO:0007669"/>
    <property type="project" value="InterPro"/>
</dbReference>
<dbReference type="InterPro" id="IPR003210">
    <property type="entry name" value="Signal_recog_particle_SRP14"/>
</dbReference>
<keyword evidence="8" id="KW-1185">Reference proteome</keyword>
<dbReference type="Pfam" id="PF02290">
    <property type="entry name" value="SRP14"/>
    <property type="match status" value="1"/>
</dbReference>
<organism evidence="7 8">
    <name type="scientific">Arachis hypogaea</name>
    <name type="common">Peanut</name>
    <dbReference type="NCBI Taxonomy" id="3818"/>
    <lineage>
        <taxon>Eukaryota</taxon>
        <taxon>Viridiplantae</taxon>
        <taxon>Streptophyta</taxon>
        <taxon>Embryophyta</taxon>
        <taxon>Tracheophyta</taxon>
        <taxon>Spermatophyta</taxon>
        <taxon>Magnoliopsida</taxon>
        <taxon>eudicotyledons</taxon>
        <taxon>Gunneridae</taxon>
        <taxon>Pentapetalae</taxon>
        <taxon>rosids</taxon>
        <taxon>fabids</taxon>
        <taxon>Fabales</taxon>
        <taxon>Fabaceae</taxon>
        <taxon>Papilionoideae</taxon>
        <taxon>50 kb inversion clade</taxon>
        <taxon>dalbergioids sensu lato</taxon>
        <taxon>Dalbergieae</taxon>
        <taxon>Pterocarpus clade</taxon>
        <taxon>Arachis</taxon>
    </lineage>
</organism>
<evidence type="ECO:0000256" key="5">
    <source>
        <dbReference type="ARBA" id="ARBA00023135"/>
    </source>
</evidence>
<reference evidence="7 8" key="1">
    <citation type="submission" date="2019-01" db="EMBL/GenBank/DDBJ databases">
        <title>Sequencing of cultivated peanut Arachis hypogaea provides insights into genome evolution and oil improvement.</title>
        <authorList>
            <person name="Chen X."/>
        </authorList>
    </citation>
    <scope>NUCLEOTIDE SEQUENCE [LARGE SCALE GENOMIC DNA]</scope>
    <source>
        <strain evidence="8">cv. Fuhuasheng</strain>
        <tissue evidence="7">Leaves</tissue>
    </source>
</reference>
<evidence type="ECO:0000256" key="4">
    <source>
        <dbReference type="ARBA" id="ARBA00022884"/>
    </source>
</evidence>
<keyword evidence="4" id="KW-0694">RNA-binding</keyword>
<dbReference type="InterPro" id="IPR039904">
    <property type="entry name" value="TRANK1"/>
</dbReference>
<evidence type="ECO:0000313" key="7">
    <source>
        <dbReference type="EMBL" id="RYR25882.1"/>
    </source>
</evidence>
<comment type="caution">
    <text evidence="7">The sequence shown here is derived from an EMBL/GenBank/DDBJ whole genome shotgun (WGS) entry which is preliminary data.</text>
</comment>
<keyword evidence="5" id="KW-0733">Signal recognition particle</keyword>
<evidence type="ECO:0000256" key="1">
    <source>
        <dbReference type="ARBA" id="ARBA00004496"/>
    </source>
</evidence>
<sequence length="397" mass="44783">MCFERAADSYWEKKSKTAGLRATTNHLCDLNPEDAHEILRQAAEIFEGIGIINIAAQCFSDLGDHEKAGKHFKQRGMVPPFQPLSMAFSNINYYVDVPLVRKKKSRMAPKKAWSVDSIGWSKRGWKTTLMDVLAGRKTGGVVKVLLQLDPFLNELTIMFERSTETGSVWFIMPPFHVLGVPLASLKPKAVRNKMAVAGEAIDYKCLIRFTNGKKTISTSCSRSAGRAGNLQLDGLRYKAGLRIGSKTYQMTPNNELMIPEDPKCNKEGLILFELTAIFIFFTASNDVSLRSSGQCNSWGPDRRIFLPEGLLDRSEIPPYLNGEILSEVKNLAANCNETDLKEFNVKKFTNVPETIMYDLREGSLRGLEEGGTAKEIEFKLYCFFLEFEIEIYFVFEY</sequence>
<dbReference type="GO" id="GO:0005786">
    <property type="term" value="C:signal recognition particle, endoplasmic reticulum targeting"/>
    <property type="evidence" value="ECO:0007669"/>
    <property type="project" value="UniProtKB-KW"/>
</dbReference>
<dbReference type="InterPro" id="IPR009018">
    <property type="entry name" value="Signal_recog_particle_SRP9/14"/>
</dbReference>
<dbReference type="STRING" id="3818.A0A445AHJ0"/>
<dbReference type="Proteomes" id="UP000289738">
    <property type="component" value="Chromosome B02"/>
</dbReference>
<accession>A0A445AHJ0</accession>
<dbReference type="GO" id="GO:0030942">
    <property type="term" value="F:endoplasmic reticulum signal peptide binding"/>
    <property type="evidence" value="ECO:0007669"/>
    <property type="project" value="InterPro"/>
</dbReference>
<comment type="similarity">
    <text evidence="2">Belongs to the SRP14 family.</text>
</comment>
<dbReference type="PANTHER" id="PTHR21529:SF4">
    <property type="entry name" value="TPR AND ANKYRIN REPEAT-CONTAINING PROTEIN 1"/>
    <property type="match status" value="1"/>
</dbReference>
<dbReference type="GO" id="GO:0008312">
    <property type="term" value="F:7S RNA binding"/>
    <property type="evidence" value="ECO:0007669"/>
    <property type="project" value="InterPro"/>
</dbReference>
<dbReference type="SUPFAM" id="SSF54762">
    <property type="entry name" value="Signal recognition particle alu RNA binding heterodimer, SRP9/14"/>
    <property type="match status" value="1"/>
</dbReference>
<evidence type="ECO:0000256" key="6">
    <source>
        <dbReference type="ARBA" id="ARBA00023274"/>
    </source>
</evidence>
<protein>
    <submittedName>
        <fullName evidence="7">Uncharacterized protein</fullName>
    </submittedName>
</protein>
<keyword evidence="6" id="KW-0687">Ribonucleoprotein</keyword>
<comment type="subcellular location">
    <subcellularLocation>
        <location evidence="1">Cytoplasm</location>
    </subcellularLocation>
</comment>
<keyword evidence="3" id="KW-0963">Cytoplasm</keyword>
<dbReference type="EMBL" id="SDMP01000012">
    <property type="protein sequence ID" value="RYR25882.1"/>
    <property type="molecule type" value="Genomic_DNA"/>
</dbReference>
<dbReference type="Gene3D" id="3.30.720.10">
    <property type="entry name" value="Signal recognition particle alu RNA binding heterodimer, srp9/1"/>
    <property type="match status" value="1"/>
</dbReference>
<name>A0A445AHJ0_ARAHY</name>
<evidence type="ECO:0000256" key="2">
    <source>
        <dbReference type="ARBA" id="ARBA00010349"/>
    </source>
</evidence>
<gene>
    <name evidence="7" type="ORF">Ahy_B02g059909</name>
</gene>
<dbReference type="AlphaFoldDB" id="A0A445AHJ0"/>
<proteinExistence type="inferred from homology"/>
<evidence type="ECO:0000256" key="3">
    <source>
        <dbReference type="ARBA" id="ARBA00022490"/>
    </source>
</evidence>
<dbReference type="PANTHER" id="PTHR21529">
    <property type="entry name" value="MAMMARY TURMOR VIRUS RECEPTOR HOMOLOG 1, 2 MTVR1, 2"/>
    <property type="match status" value="1"/>
</dbReference>
<evidence type="ECO:0000313" key="8">
    <source>
        <dbReference type="Proteomes" id="UP000289738"/>
    </source>
</evidence>